<organism evidence="1 2">
    <name type="scientific">Candida boidinii</name>
    <name type="common">Yeast</name>
    <dbReference type="NCBI Taxonomy" id="5477"/>
    <lineage>
        <taxon>Eukaryota</taxon>
        <taxon>Fungi</taxon>
        <taxon>Dikarya</taxon>
        <taxon>Ascomycota</taxon>
        <taxon>Saccharomycotina</taxon>
        <taxon>Pichiomycetes</taxon>
        <taxon>Pichiales</taxon>
        <taxon>Pichiaceae</taxon>
        <taxon>Ogataea</taxon>
        <taxon>Ogataea/Candida clade</taxon>
    </lineage>
</organism>
<dbReference type="Proteomes" id="UP001165101">
    <property type="component" value="Unassembled WGS sequence"/>
</dbReference>
<gene>
    <name evidence="1" type="ORF">Cboi01_000095900</name>
</gene>
<comment type="caution">
    <text evidence="1">The sequence shown here is derived from an EMBL/GenBank/DDBJ whole genome shotgun (WGS) entry which is preliminary data.</text>
</comment>
<dbReference type="EMBL" id="BSXV01000308">
    <property type="protein sequence ID" value="GME88541.1"/>
    <property type="molecule type" value="Genomic_DNA"/>
</dbReference>
<proteinExistence type="predicted"/>
<reference evidence="1" key="1">
    <citation type="submission" date="2023-04" db="EMBL/GenBank/DDBJ databases">
        <title>Candida boidinii NBRC 1967.</title>
        <authorList>
            <person name="Ichikawa N."/>
            <person name="Sato H."/>
            <person name="Tonouchi N."/>
        </authorList>
    </citation>
    <scope>NUCLEOTIDE SEQUENCE</scope>
    <source>
        <strain evidence="1">NBRC 1967</strain>
    </source>
</reference>
<evidence type="ECO:0000313" key="1">
    <source>
        <dbReference type="EMBL" id="GME88541.1"/>
    </source>
</evidence>
<keyword evidence="2" id="KW-1185">Reference proteome</keyword>
<evidence type="ECO:0000313" key="2">
    <source>
        <dbReference type="Proteomes" id="UP001165101"/>
    </source>
</evidence>
<sequence>MDVIMNNSENLNTITHLNQQITKPITNTTTTTSYISRSQRRGSNHSAKSPKSSTSSLIPNHHHQYEDLNSLILPPPITDSPISPASPSSPASPQISTIANINNSCNNHRHILPNRSSKSTEATILTHTLPRRSLSMNSQISPHLNFSNISPQTGSSSSTSIIPPSSASSSSSSSSSSQYTQSDSNQLLKSPARVRSPSSSLTARSSKSLSPRLNSFKFESLNNMGNYDSPISNSNGEHLIETMEKEQEGLVLKLMREIQALKEENRHLKQQLSNYNRCSSPINSLTNNNININNTNSSTGLISHNPSISSSNSNNNNNLIFSNLSDFNVNSNNNSSSNSGNNGVNNNGSNGLNFSNLQRRRSASVSAVRTDSGDLKMDNTTINNNNNSHNNYHTTNNNRNSISSVGSQFSSNSNSSGLLTRRSTITSLNSQKRLPTFNSVSSTNSLNLSIPDIDYSSNSISNSNTNTNYLHPSLMISGGNESLRKNRKMGGFNNSHQDKFENYNISAAMNK</sequence>
<accession>A0ACB5TH71</accession>
<name>A0ACB5TH71_CANBO</name>
<protein>
    <submittedName>
        <fullName evidence="1">Unnamed protein product</fullName>
    </submittedName>
</protein>